<accession>A0A6C0J778</accession>
<dbReference type="AlphaFoldDB" id="A0A6C0J778"/>
<proteinExistence type="predicted"/>
<name>A0A6C0J778_9ZZZZ</name>
<sequence length="43" mass="4817">MLVKWINHDMCNKGLQLKIGLNTDTIPFSIEGDCVPGEFIIVI</sequence>
<dbReference type="EMBL" id="MN740327">
    <property type="protein sequence ID" value="QHU00447.1"/>
    <property type="molecule type" value="Genomic_DNA"/>
</dbReference>
<protein>
    <submittedName>
        <fullName evidence="1">Uncharacterized protein</fullName>
    </submittedName>
</protein>
<organism evidence="1">
    <name type="scientific">viral metagenome</name>
    <dbReference type="NCBI Taxonomy" id="1070528"/>
    <lineage>
        <taxon>unclassified sequences</taxon>
        <taxon>metagenomes</taxon>
        <taxon>organismal metagenomes</taxon>
    </lineage>
</organism>
<reference evidence="1" key="1">
    <citation type="journal article" date="2020" name="Nature">
        <title>Giant virus diversity and host interactions through global metagenomics.</title>
        <authorList>
            <person name="Schulz F."/>
            <person name="Roux S."/>
            <person name="Paez-Espino D."/>
            <person name="Jungbluth S."/>
            <person name="Walsh D.A."/>
            <person name="Denef V.J."/>
            <person name="McMahon K.D."/>
            <person name="Konstantinidis K.T."/>
            <person name="Eloe-Fadrosh E.A."/>
            <person name="Kyrpides N.C."/>
            <person name="Woyke T."/>
        </authorList>
    </citation>
    <scope>NUCLEOTIDE SEQUENCE</scope>
    <source>
        <strain evidence="1">GVMAG-M-3300025860-20</strain>
    </source>
</reference>
<evidence type="ECO:0000313" key="1">
    <source>
        <dbReference type="EMBL" id="QHU00447.1"/>
    </source>
</evidence>